<gene>
    <name evidence="1" type="ORF">MPOR_14030</name>
</gene>
<proteinExistence type="predicted"/>
<organism evidence="1 2">
    <name type="scientific">Mycolicibacterium poriferae</name>
    <dbReference type="NCBI Taxonomy" id="39694"/>
    <lineage>
        <taxon>Bacteria</taxon>
        <taxon>Bacillati</taxon>
        <taxon>Actinomycetota</taxon>
        <taxon>Actinomycetes</taxon>
        <taxon>Mycobacteriales</taxon>
        <taxon>Mycobacteriaceae</taxon>
        <taxon>Mycolicibacterium</taxon>
    </lineage>
</organism>
<dbReference type="Proteomes" id="UP000466785">
    <property type="component" value="Chromosome"/>
</dbReference>
<evidence type="ECO:0000313" key="2">
    <source>
        <dbReference type="Proteomes" id="UP000466785"/>
    </source>
</evidence>
<accession>A0A6N4V9H6</accession>
<dbReference type="EMBL" id="AP022570">
    <property type="protein sequence ID" value="BBX50377.1"/>
    <property type="molecule type" value="Genomic_DNA"/>
</dbReference>
<reference evidence="1 2" key="1">
    <citation type="journal article" date="2019" name="Emerg. Microbes Infect.">
        <title>Comprehensive subspecies identification of 175 nontuberculous mycobacteria species based on 7547 genomic profiles.</title>
        <authorList>
            <person name="Matsumoto Y."/>
            <person name="Kinjo T."/>
            <person name="Motooka D."/>
            <person name="Nabeya D."/>
            <person name="Jung N."/>
            <person name="Uechi K."/>
            <person name="Horii T."/>
            <person name="Iida T."/>
            <person name="Fujita J."/>
            <person name="Nakamura S."/>
        </authorList>
    </citation>
    <scope>NUCLEOTIDE SEQUENCE [LARGE SCALE GENOMIC DNA]</scope>
    <source>
        <strain evidence="1 2">JCM 12603</strain>
    </source>
</reference>
<sequence>MTPRESTLMHGLVDWVSLDRIHSDVGQSNPRATLPQIREDTLDLVRSLVEPRLFELGEVTDTEVFSPWTESLDQAMEKLRHTYVENFAAEEVWPWCCRLNLTPEGERRAQSTQQDQ</sequence>
<dbReference type="KEGG" id="mpof:MPOR_14030"/>
<dbReference type="AlphaFoldDB" id="A0A6N4V9H6"/>
<name>A0A6N4V9H6_9MYCO</name>
<protein>
    <submittedName>
        <fullName evidence="1">Uncharacterized protein</fullName>
    </submittedName>
</protein>
<keyword evidence="2" id="KW-1185">Reference proteome</keyword>
<evidence type="ECO:0000313" key="1">
    <source>
        <dbReference type="EMBL" id="BBX50377.1"/>
    </source>
</evidence>